<keyword evidence="8" id="KW-1185">Reference proteome</keyword>
<dbReference type="InterPro" id="IPR035994">
    <property type="entry name" value="Nucleoside_phosphorylase_sf"/>
</dbReference>
<protein>
    <recommendedName>
        <fullName evidence="2">Uridine phosphorylase</fullName>
        <ecNumber evidence="1">2.4.2.3</ecNumber>
    </recommendedName>
</protein>
<organism evidence="6 8">
    <name type="scientific">Sanguibacteroides justesenii</name>
    <dbReference type="NCBI Taxonomy" id="1547597"/>
    <lineage>
        <taxon>Bacteria</taxon>
        <taxon>Pseudomonadati</taxon>
        <taxon>Bacteroidota</taxon>
        <taxon>Bacteroidia</taxon>
        <taxon>Bacteroidales</taxon>
        <taxon>Porphyromonadaceae</taxon>
        <taxon>Sanguibacteroides</taxon>
    </lineage>
</organism>
<evidence type="ECO:0000313" key="5">
    <source>
        <dbReference type="EMBL" id="KIO43053.1"/>
    </source>
</evidence>
<evidence type="ECO:0000313" key="6">
    <source>
        <dbReference type="EMBL" id="KIO44768.1"/>
    </source>
</evidence>
<gene>
    <name evidence="6" type="ORF">BA92_07005</name>
    <name evidence="5" type="ORF">IE90_12605</name>
</gene>
<feature type="domain" description="Nucleoside phosphorylase" evidence="4">
    <location>
        <begin position="31"/>
        <end position="272"/>
    </location>
</feature>
<dbReference type="RefSeq" id="WP_041504181.1">
    <property type="nucleotide sequence ID" value="NZ_JPIT01000032.1"/>
</dbReference>
<name>A0A0C3ME89_9PORP</name>
<accession>A0A0C3ME89</accession>
<dbReference type="Gene3D" id="3.40.50.1580">
    <property type="entry name" value="Nucleoside phosphorylase domain"/>
    <property type="match status" value="1"/>
</dbReference>
<dbReference type="PANTHER" id="PTHR43691:SF11">
    <property type="entry name" value="FI09636P-RELATED"/>
    <property type="match status" value="1"/>
</dbReference>
<dbReference type="EMBL" id="JPIT01000032">
    <property type="protein sequence ID" value="KIO43053.1"/>
    <property type="molecule type" value="Genomic_DNA"/>
</dbReference>
<dbReference type="InterPro" id="IPR000845">
    <property type="entry name" value="Nucleoside_phosphorylase_d"/>
</dbReference>
<dbReference type="EC" id="2.4.2.3" evidence="1"/>
<dbReference type="Proteomes" id="UP000031980">
    <property type="component" value="Unassembled WGS sequence"/>
</dbReference>
<comment type="caution">
    <text evidence="6">The sequence shown here is derived from an EMBL/GenBank/DDBJ whole genome shotgun (WGS) entry which is preliminary data.</text>
</comment>
<evidence type="ECO:0000313" key="8">
    <source>
        <dbReference type="Proteomes" id="UP000031980"/>
    </source>
</evidence>
<evidence type="ECO:0000256" key="3">
    <source>
        <dbReference type="ARBA" id="ARBA00048447"/>
    </source>
</evidence>
<evidence type="ECO:0000256" key="1">
    <source>
        <dbReference type="ARBA" id="ARBA00011888"/>
    </source>
</evidence>
<dbReference type="CDD" id="cd00436">
    <property type="entry name" value="UP_TbUP-like"/>
    <property type="match status" value="1"/>
</dbReference>
<reference evidence="6 8" key="1">
    <citation type="submission" date="2014-07" db="EMBL/GenBank/DDBJ databases">
        <title>Porphyromonadaceae bacterium OUH 308042 = ATCC BAA-2681 = DSM 28342 draft genome.</title>
        <authorList>
            <person name="Sydenham T.V."/>
            <person name="Hasman H."/>
            <person name="Justensen U.S."/>
        </authorList>
    </citation>
    <scope>NUCLEOTIDE SEQUENCE [LARGE SCALE GENOMIC DNA]</scope>
    <source>
        <strain evidence="6 8">OUH 308042</strain>
    </source>
</reference>
<dbReference type="GO" id="GO:0004731">
    <property type="term" value="F:purine-nucleoside phosphorylase activity"/>
    <property type="evidence" value="ECO:0007669"/>
    <property type="project" value="TreeGrafter"/>
</dbReference>
<dbReference type="GO" id="GO:0005829">
    <property type="term" value="C:cytosol"/>
    <property type="evidence" value="ECO:0007669"/>
    <property type="project" value="TreeGrafter"/>
</dbReference>
<dbReference type="SUPFAM" id="SSF53167">
    <property type="entry name" value="Purine and uridine phosphorylases"/>
    <property type="match status" value="1"/>
</dbReference>
<comment type="catalytic activity">
    <reaction evidence="3">
        <text>uridine + phosphate = alpha-D-ribose 1-phosphate + uracil</text>
        <dbReference type="Rhea" id="RHEA:24388"/>
        <dbReference type="ChEBI" id="CHEBI:16704"/>
        <dbReference type="ChEBI" id="CHEBI:17568"/>
        <dbReference type="ChEBI" id="CHEBI:43474"/>
        <dbReference type="ChEBI" id="CHEBI:57720"/>
        <dbReference type="EC" id="2.4.2.3"/>
    </reaction>
</comment>
<dbReference type="Pfam" id="PF01048">
    <property type="entry name" value="PNP_UDP_1"/>
    <property type="match status" value="1"/>
</dbReference>
<reference evidence="5 7" key="2">
    <citation type="submission" date="2014-07" db="EMBL/GenBank/DDBJ databases">
        <title>Porphyromonadaceae bacterium OUH 334697 = ATCC BAA-2682 = DSM 28341 draft genome.</title>
        <authorList>
            <person name="Sydenham T.V."/>
            <person name="Hasman H."/>
            <person name="Justesen U.S."/>
        </authorList>
    </citation>
    <scope>NUCLEOTIDE SEQUENCE [LARGE SCALE GENOMIC DNA]</scope>
    <source>
        <strain evidence="5 7">OUH 334697</strain>
    </source>
</reference>
<evidence type="ECO:0000259" key="4">
    <source>
        <dbReference type="Pfam" id="PF01048"/>
    </source>
</evidence>
<dbReference type="AlphaFoldDB" id="A0A0C3ME89"/>
<dbReference type="EMBL" id="JPIU01000038">
    <property type="protein sequence ID" value="KIO44768.1"/>
    <property type="molecule type" value="Genomic_DNA"/>
</dbReference>
<dbReference type="Proteomes" id="UP000031937">
    <property type="component" value="Unassembled WGS sequence"/>
</dbReference>
<dbReference type="OrthoDB" id="9772602at2"/>
<proteinExistence type="predicted"/>
<evidence type="ECO:0000256" key="2">
    <source>
        <dbReference type="ARBA" id="ARBA00021980"/>
    </source>
</evidence>
<dbReference type="PANTHER" id="PTHR43691">
    <property type="entry name" value="URIDINE PHOSPHORYLASE"/>
    <property type="match status" value="1"/>
</dbReference>
<dbReference type="GO" id="GO:0004850">
    <property type="term" value="F:uridine phosphorylase activity"/>
    <property type="evidence" value="ECO:0007669"/>
    <property type="project" value="UniProtKB-EC"/>
</dbReference>
<evidence type="ECO:0000313" key="7">
    <source>
        <dbReference type="Proteomes" id="UP000031937"/>
    </source>
</evidence>
<dbReference type="GO" id="GO:0006152">
    <property type="term" value="P:purine nucleoside catabolic process"/>
    <property type="evidence" value="ECO:0007669"/>
    <property type="project" value="TreeGrafter"/>
</dbReference>
<sequence length="292" mass="32201">MNAIKSSELITNEDGTIFHLHLHAEDLADNVVLVGDPSRVEMIASRFDSIELTRGNREFHTITGTYRQKRFSVISTGIGTDNIDIVVNELDALANIDLETKQIKPEKKALNIVRIGTSGSVQADVPVHAFVISEMSVGIDGVLRFYQDNEKICDAAFEDAFVNQCQWAPQAARPYAVNSSPEMVNKLHSEGTTVKGVTLTANGFYGPQGRVLRLPLQMSGINDRIARFRYNGRKIVNYEMESAAIAGLSALMGHHAATICLIIANRATGDASPDYKPYMEKLVNYTLDKLTR</sequence>